<name>A0A090ACH2_9GAMM</name>
<dbReference type="HOGENOM" id="CLU_2048521_0_0_6"/>
<keyword evidence="2" id="KW-1185">Reference proteome</keyword>
<dbReference type="AlphaFoldDB" id="A0A090ACH2"/>
<dbReference type="KEGG" id="tig:THII_0107"/>
<proteinExistence type="predicted"/>
<evidence type="ECO:0000313" key="1">
    <source>
        <dbReference type="EMBL" id="BAP54404.1"/>
    </source>
</evidence>
<organism evidence="1 2">
    <name type="scientific">Thioploca ingrica</name>
    <dbReference type="NCBI Taxonomy" id="40754"/>
    <lineage>
        <taxon>Bacteria</taxon>
        <taxon>Pseudomonadati</taxon>
        <taxon>Pseudomonadota</taxon>
        <taxon>Gammaproteobacteria</taxon>
        <taxon>Thiotrichales</taxon>
        <taxon>Thiotrichaceae</taxon>
        <taxon>Thioploca</taxon>
    </lineage>
</organism>
<sequence length="121" mass="14253">MNVLRNLFGPKSKYDNSIPYTYEARILVVEEGSEIWNSYFSATICGLIEYLNENNIKPEDVQLFEIYQKQEFPINTEFCLTPDGQWLFRPDICRSFRKHYKGHIEEGKCAFKDRDRKGCGP</sequence>
<protein>
    <submittedName>
        <fullName evidence="1">Uncharacterized protein</fullName>
    </submittedName>
</protein>
<dbReference type="EMBL" id="AP014633">
    <property type="protein sequence ID" value="BAP54404.1"/>
    <property type="molecule type" value="Genomic_DNA"/>
</dbReference>
<reference evidence="1" key="1">
    <citation type="journal article" date="2014" name="ISME J.">
        <title>Ecophysiology of Thioploca ingrica as revealed by the complete genome sequence supplemented with proteomic evidence.</title>
        <authorList>
            <person name="Kojima H."/>
            <person name="Ogura Y."/>
            <person name="Yamamoto N."/>
            <person name="Togashi T."/>
            <person name="Mori H."/>
            <person name="Watanabe T."/>
            <person name="Nemoto F."/>
            <person name="Kurokawa K."/>
            <person name="Hayashi T."/>
            <person name="Fukui M."/>
        </authorList>
    </citation>
    <scope>NUCLEOTIDE SEQUENCE [LARGE SCALE GENOMIC DNA]</scope>
</reference>
<gene>
    <name evidence="1" type="ORF">THII_0107</name>
</gene>
<accession>A0A090ACH2</accession>
<evidence type="ECO:0000313" key="2">
    <source>
        <dbReference type="Proteomes" id="UP000031623"/>
    </source>
</evidence>
<dbReference type="Proteomes" id="UP000031623">
    <property type="component" value="Chromosome"/>
</dbReference>